<evidence type="ECO:0000313" key="2">
    <source>
        <dbReference type="Proteomes" id="UP000001819"/>
    </source>
</evidence>
<dbReference type="KEGG" id="dpo:4812081"/>
<proteinExistence type="predicted"/>
<keyword evidence="2" id="KW-1185">Reference proteome</keyword>
<feature type="compositionally biased region" description="Low complexity" evidence="1">
    <location>
        <begin position="200"/>
        <end position="215"/>
    </location>
</feature>
<sequence length="245" mass="27979">MLEEGDKETLRENEGGFTRANRIQVIMQVARSKDMCQVNSSNCLADTAPEAEPEPAQVTATTAPDEEAEPEPEPEAEPVPYPRRRRAPIRNADPHRLNQFKQKLLEMESQQQQRNNRRGARPSVGYLLFQYQSELTRRHAEPTRLSRTKIHIIDGLVSHTIRHLKNCSVEELQACKRELVYKEQLRDQLKWSMKRRRMATTRSSSGSRGSSPAPMAKSPRTPPKPRPQGEDQTSKVSLFGPEIFV</sequence>
<feature type="compositionally biased region" description="Low complexity" evidence="1">
    <location>
        <begin position="45"/>
        <end position="63"/>
    </location>
</feature>
<name>A0A6I8UB53_DROPS</name>
<gene>
    <name evidence="3" type="primary">LOC4812081</name>
</gene>
<evidence type="ECO:0000313" key="3">
    <source>
        <dbReference type="RefSeq" id="XP_001352657.3"/>
    </source>
</evidence>
<organism evidence="2 3">
    <name type="scientific">Drosophila pseudoobscura pseudoobscura</name>
    <name type="common">Fruit fly</name>
    <dbReference type="NCBI Taxonomy" id="46245"/>
    <lineage>
        <taxon>Eukaryota</taxon>
        <taxon>Metazoa</taxon>
        <taxon>Ecdysozoa</taxon>
        <taxon>Arthropoda</taxon>
        <taxon>Hexapoda</taxon>
        <taxon>Insecta</taxon>
        <taxon>Pterygota</taxon>
        <taxon>Neoptera</taxon>
        <taxon>Endopterygota</taxon>
        <taxon>Diptera</taxon>
        <taxon>Brachycera</taxon>
        <taxon>Muscomorpha</taxon>
        <taxon>Ephydroidea</taxon>
        <taxon>Drosophilidae</taxon>
        <taxon>Drosophila</taxon>
        <taxon>Sophophora</taxon>
    </lineage>
</organism>
<protein>
    <submittedName>
        <fullName evidence="3">Uncharacterized protein</fullName>
    </submittedName>
</protein>
<feature type="region of interest" description="Disordered" evidence="1">
    <location>
        <begin position="45"/>
        <end position="95"/>
    </location>
</feature>
<dbReference type="AlphaFoldDB" id="A0A6I8UB53"/>
<dbReference type="Pfam" id="PF05306">
    <property type="entry name" value="DUF733"/>
    <property type="match status" value="1"/>
</dbReference>
<feature type="region of interest" description="Disordered" evidence="1">
    <location>
        <begin position="192"/>
        <end position="245"/>
    </location>
</feature>
<reference evidence="3" key="1">
    <citation type="submission" date="2025-08" db="UniProtKB">
        <authorList>
            <consortium name="RefSeq"/>
        </authorList>
    </citation>
    <scope>IDENTIFICATION</scope>
    <source>
        <strain evidence="3">MV-25-SWS-2005</strain>
        <tissue evidence="3">Whole body</tissue>
    </source>
</reference>
<evidence type="ECO:0000256" key="1">
    <source>
        <dbReference type="SAM" id="MobiDB-lite"/>
    </source>
</evidence>
<feature type="compositionally biased region" description="Acidic residues" evidence="1">
    <location>
        <begin position="64"/>
        <end position="76"/>
    </location>
</feature>
<dbReference type="InterPro" id="IPR007970">
    <property type="entry name" value="DUF733"/>
</dbReference>
<dbReference type="Proteomes" id="UP000001819">
    <property type="component" value="Chromosome X"/>
</dbReference>
<dbReference type="InParanoid" id="A0A6I8UB53"/>
<dbReference type="RefSeq" id="XP_001352657.3">
    <property type="nucleotide sequence ID" value="XM_001352621.4"/>
</dbReference>
<accession>A0A6I8UB53</accession>